<dbReference type="InterPro" id="IPR020846">
    <property type="entry name" value="MFS_dom"/>
</dbReference>
<dbReference type="Gene3D" id="1.20.1250.20">
    <property type="entry name" value="MFS general substrate transporter like domains"/>
    <property type="match status" value="1"/>
</dbReference>
<protein>
    <submittedName>
        <fullName evidence="8">MFS transporter</fullName>
    </submittedName>
</protein>
<dbReference type="EMBL" id="JAVREP010000021">
    <property type="protein sequence ID" value="MDT0331281.1"/>
    <property type="molecule type" value="Genomic_DNA"/>
</dbReference>
<accession>A0ABU2MHF7</accession>
<gene>
    <name evidence="8" type="ORF">RM479_22940</name>
</gene>
<feature type="transmembrane region" description="Helical" evidence="6">
    <location>
        <begin position="224"/>
        <end position="244"/>
    </location>
</feature>
<evidence type="ECO:0000259" key="7">
    <source>
        <dbReference type="PROSITE" id="PS50850"/>
    </source>
</evidence>
<keyword evidence="2" id="KW-1003">Cell membrane</keyword>
<keyword evidence="4 6" id="KW-1133">Transmembrane helix</keyword>
<feature type="transmembrane region" description="Helical" evidence="6">
    <location>
        <begin position="113"/>
        <end position="135"/>
    </location>
</feature>
<evidence type="ECO:0000256" key="3">
    <source>
        <dbReference type="ARBA" id="ARBA00022692"/>
    </source>
</evidence>
<evidence type="ECO:0000256" key="5">
    <source>
        <dbReference type="ARBA" id="ARBA00023136"/>
    </source>
</evidence>
<dbReference type="Proteomes" id="UP001183390">
    <property type="component" value="Unassembled WGS sequence"/>
</dbReference>
<reference evidence="9" key="1">
    <citation type="submission" date="2023-07" db="EMBL/GenBank/DDBJ databases">
        <title>30 novel species of actinomycetes from the DSMZ collection.</title>
        <authorList>
            <person name="Nouioui I."/>
        </authorList>
    </citation>
    <scope>NUCLEOTIDE SEQUENCE [LARGE SCALE GENOMIC DNA]</scope>
    <source>
        <strain evidence="9">DSM 44743</strain>
    </source>
</reference>
<evidence type="ECO:0000256" key="1">
    <source>
        <dbReference type="ARBA" id="ARBA00004651"/>
    </source>
</evidence>
<feature type="transmembrane region" description="Helical" evidence="6">
    <location>
        <begin position="291"/>
        <end position="310"/>
    </location>
</feature>
<dbReference type="RefSeq" id="WP_311513819.1">
    <property type="nucleotide sequence ID" value="NZ_JAVREP010000021.1"/>
</dbReference>
<comment type="subcellular location">
    <subcellularLocation>
        <location evidence="1">Cell membrane</location>
        <topology evidence="1">Multi-pass membrane protein</topology>
    </subcellularLocation>
</comment>
<organism evidence="8 9">
    <name type="scientific">Nocardiopsis lambiniae</name>
    <dbReference type="NCBI Taxonomy" id="3075539"/>
    <lineage>
        <taxon>Bacteria</taxon>
        <taxon>Bacillati</taxon>
        <taxon>Actinomycetota</taxon>
        <taxon>Actinomycetes</taxon>
        <taxon>Streptosporangiales</taxon>
        <taxon>Nocardiopsidaceae</taxon>
        <taxon>Nocardiopsis</taxon>
    </lineage>
</organism>
<feature type="transmembrane region" description="Helical" evidence="6">
    <location>
        <begin position="386"/>
        <end position="404"/>
    </location>
</feature>
<evidence type="ECO:0000256" key="2">
    <source>
        <dbReference type="ARBA" id="ARBA00022475"/>
    </source>
</evidence>
<dbReference type="PANTHER" id="PTHR23513">
    <property type="entry name" value="INTEGRAL MEMBRANE EFFLUX PROTEIN-RELATED"/>
    <property type="match status" value="1"/>
</dbReference>
<dbReference type="InterPro" id="IPR011701">
    <property type="entry name" value="MFS"/>
</dbReference>
<comment type="caution">
    <text evidence="8">The sequence shown here is derived from an EMBL/GenBank/DDBJ whole genome shotgun (WGS) entry which is preliminary data.</text>
</comment>
<feature type="transmembrane region" description="Helical" evidence="6">
    <location>
        <begin position="357"/>
        <end position="380"/>
    </location>
</feature>
<proteinExistence type="predicted"/>
<feature type="transmembrane region" description="Helical" evidence="6">
    <location>
        <begin position="86"/>
        <end position="107"/>
    </location>
</feature>
<evidence type="ECO:0000256" key="6">
    <source>
        <dbReference type="SAM" id="Phobius"/>
    </source>
</evidence>
<feature type="domain" description="Major facilitator superfamily (MFS) profile" evidence="7">
    <location>
        <begin position="21"/>
        <end position="406"/>
    </location>
</feature>
<dbReference type="PROSITE" id="PS50850">
    <property type="entry name" value="MFS"/>
    <property type="match status" value="1"/>
</dbReference>
<feature type="transmembrane region" description="Helical" evidence="6">
    <location>
        <begin position="156"/>
        <end position="180"/>
    </location>
</feature>
<feature type="transmembrane region" description="Helical" evidence="6">
    <location>
        <begin position="54"/>
        <end position="79"/>
    </location>
</feature>
<keyword evidence="9" id="KW-1185">Reference proteome</keyword>
<dbReference type="CDD" id="cd06173">
    <property type="entry name" value="MFS_MefA_like"/>
    <property type="match status" value="1"/>
</dbReference>
<dbReference type="PANTHER" id="PTHR23513:SF11">
    <property type="entry name" value="STAPHYLOFERRIN A TRANSPORTER"/>
    <property type="match status" value="1"/>
</dbReference>
<name>A0ABU2MHF7_9ACTN</name>
<feature type="transmembrane region" description="Helical" evidence="6">
    <location>
        <begin position="316"/>
        <end position="336"/>
    </location>
</feature>
<evidence type="ECO:0000313" key="8">
    <source>
        <dbReference type="EMBL" id="MDT0331281.1"/>
    </source>
</evidence>
<evidence type="ECO:0000256" key="4">
    <source>
        <dbReference type="ARBA" id="ARBA00022989"/>
    </source>
</evidence>
<evidence type="ECO:0000313" key="9">
    <source>
        <dbReference type="Proteomes" id="UP001183390"/>
    </source>
</evidence>
<feature type="transmembrane region" description="Helical" evidence="6">
    <location>
        <begin position="264"/>
        <end position="284"/>
    </location>
</feature>
<dbReference type="SUPFAM" id="SSF103473">
    <property type="entry name" value="MFS general substrate transporter"/>
    <property type="match status" value="1"/>
</dbReference>
<keyword evidence="3 6" id="KW-0812">Transmembrane</keyword>
<dbReference type="Pfam" id="PF07690">
    <property type="entry name" value="MFS_1"/>
    <property type="match status" value="1"/>
</dbReference>
<sequence>MTGIEETGRTTGMGAPLRYGPFRALATGRLLMSLGNGLANVALAFAVLDVTGSLLHVGLVVGARSIANIVLLLVGGIIADRLPRSLVLRGGCALAALSQGVLGAALLTGAASLPLMVVLSLANGAAAAVNLPAAAALTSQTVPRSLLQQANAVIRLAGNGGTVMGLSLGGAAVAFVGPGWSITFDAVLYALAGAAFLTLRIPAGERGAERANVLRDLVEGWREFTARSWVWIVVAQFTVTNAAWSASVAVLGPAIADETFGRATWGLILAAQSAGMLAGGFLAARWLPRRALVFGVSLVAVQAVPLYALSLPASPLPLLAAMFVSGMAMEQFEVAWNVSVQENVPADRLSRVYSYDALGSFAALPIGQIAIGPVAASVGAGPALKLTAALTVAATLMALAVPGVRRLRRLP</sequence>
<keyword evidence="5 6" id="KW-0472">Membrane</keyword>
<feature type="transmembrane region" description="Helical" evidence="6">
    <location>
        <begin position="30"/>
        <end position="48"/>
    </location>
</feature>
<feature type="transmembrane region" description="Helical" evidence="6">
    <location>
        <begin position="186"/>
        <end position="203"/>
    </location>
</feature>
<dbReference type="InterPro" id="IPR036259">
    <property type="entry name" value="MFS_trans_sf"/>
</dbReference>